<sequence>MLFAFQTATLNLRRVLKIQYSRRSKGKLNGGAFPQDLQAYRLGAVGMTVFLGFTLPVSSGDLQGVQTGGMEG</sequence>
<organism evidence="1">
    <name type="scientific">bioreactor metagenome</name>
    <dbReference type="NCBI Taxonomy" id="1076179"/>
    <lineage>
        <taxon>unclassified sequences</taxon>
        <taxon>metagenomes</taxon>
        <taxon>ecological metagenomes</taxon>
    </lineage>
</organism>
<gene>
    <name evidence="1" type="ORF">SDC9_37245</name>
</gene>
<name>A0A644VIS9_9ZZZZ</name>
<proteinExistence type="predicted"/>
<dbReference type="EMBL" id="VSSQ01000323">
    <property type="protein sequence ID" value="MPL91180.1"/>
    <property type="molecule type" value="Genomic_DNA"/>
</dbReference>
<accession>A0A644VIS9</accession>
<dbReference type="AlphaFoldDB" id="A0A644VIS9"/>
<reference evidence="1" key="1">
    <citation type="submission" date="2019-08" db="EMBL/GenBank/DDBJ databases">
        <authorList>
            <person name="Kucharzyk K."/>
            <person name="Murdoch R.W."/>
            <person name="Higgins S."/>
            <person name="Loffler F."/>
        </authorList>
    </citation>
    <scope>NUCLEOTIDE SEQUENCE</scope>
</reference>
<comment type="caution">
    <text evidence="1">The sequence shown here is derived from an EMBL/GenBank/DDBJ whole genome shotgun (WGS) entry which is preliminary data.</text>
</comment>
<protein>
    <submittedName>
        <fullName evidence="1">Uncharacterized protein</fullName>
    </submittedName>
</protein>
<evidence type="ECO:0000313" key="1">
    <source>
        <dbReference type="EMBL" id="MPL91180.1"/>
    </source>
</evidence>